<dbReference type="InParanoid" id="A0A251TDZ5"/>
<protein>
    <submittedName>
        <fullName evidence="1">Uncharacterized protein</fullName>
    </submittedName>
</protein>
<reference evidence="2" key="1">
    <citation type="journal article" date="2017" name="Nature">
        <title>The sunflower genome provides insights into oil metabolism, flowering and Asterid evolution.</title>
        <authorList>
            <person name="Badouin H."/>
            <person name="Gouzy J."/>
            <person name="Grassa C.J."/>
            <person name="Murat F."/>
            <person name="Staton S.E."/>
            <person name="Cottret L."/>
            <person name="Lelandais-Briere C."/>
            <person name="Owens G.L."/>
            <person name="Carrere S."/>
            <person name="Mayjonade B."/>
            <person name="Legrand L."/>
            <person name="Gill N."/>
            <person name="Kane N.C."/>
            <person name="Bowers J.E."/>
            <person name="Hubner S."/>
            <person name="Bellec A."/>
            <person name="Berard A."/>
            <person name="Berges H."/>
            <person name="Blanchet N."/>
            <person name="Boniface M.C."/>
            <person name="Brunel D."/>
            <person name="Catrice O."/>
            <person name="Chaidir N."/>
            <person name="Claudel C."/>
            <person name="Donnadieu C."/>
            <person name="Faraut T."/>
            <person name="Fievet G."/>
            <person name="Helmstetter N."/>
            <person name="King M."/>
            <person name="Knapp S.J."/>
            <person name="Lai Z."/>
            <person name="Le Paslier M.C."/>
            <person name="Lippi Y."/>
            <person name="Lorenzon L."/>
            <person name="Mandel J.R."/>
            <person name="Marage G."/>
            <person name="Marchand G."/>
            <person name="Marquand E."/>
            <person name="Bret-Mestries E."/>
            <person name="Morien E."/>
            <person name="Nambeesan S."/>
            <person name="Nguyen T."/>
            <person name="Pegot-Espagnet P."/>
            <person name="Pouilly N."/>
            <person name="Raftis F."/>
            <person name="Sallet E."/>
            <person name="Schiex T."/>
            <person name="Thomas J."/>
            <person name="Vandecasteele C."/>
            <person name="Vares D."/>
            <person name="Vear F."/>
            <person name="Vautrin S."/>
            <person name="Crespi M."/>
            <person name="Mangin B."/>
            <person name="Burke J.M."/>
            <person name="Salse J."/>
            <person name="Munos S."/>
            <person name="Vincourt P."/>
            <person name="Rieseberg L.H."/>
            <person name="Langlade N.B."/>
        </authorList>
    </citation>
    <scope>NUCLEOTIDE SEQUENCE [LARGE SCALE GENOMIC DNA]</scope>
    <source>
        <strain evidence="2">cv. SF193</strain>
    </source>
</reference>
<organism evidence="1 2">
    <name type="scientific">Helianthus annuus</name>
    <name type="common">Common sunflower</name>
    <dbReference type="NCBI Taxonomy" id="4232"/>
    <lineage>
        <taxon>Eukaryota</taxon>
        <taxon>Viridiplantae</taxon>
        <taxon>Streptophyta</taxon>
        <taxon>Embryophyta</taxon>
        <taxon>Tracheophyta</taxon>
        <taxon>Spermatophyta</taxon>
        <taxon>Magnoliopsida</taxon>
        <taxon>eudicotyledons</taxon>
        <taxon>Gunneridae</taxon>
        <taxon>Pentapetalae</taxon>
        <taxon>asterids</taxon>
        <taxon>campanulids</taxon>
        <taxon>Asterales</taxon>
        <taxon>Asteraceae</taxon>
        <taxon>Asteroideae</taxon>
        <taxon>Heliantheae alliance</taxon>
        <taxon>Heliantheae</taxon>
        <taxon>Helianthus</taxon>
    </lineage>
</organism>
<dbReference type="Proteomes" id="UP000215914">
    <property type="component" value="Chromosome 11"/>
</dbReference>
<gene>
    <name evidence="1" type="ORF">HannXRQ_Chr11g0352231</name>
</gene>
<proteinExistence type="predicted"/>
<sequence>MLVVNGQLYGSYWVKVCYENDKGRSRLISYLKVKYGQGMNDPDHGSECGTYLGFDHLDLVKAYKRWATVNQKSMQSKVNIEA</sequence>
<evidence type="ECO:0000313" key="2">
    <source>
        <dbReference type="Proteomes" id="UP000215914"/>
    </source>
</evidence>
<name>A0A251TDZ5_HELAN</name>
<dbReference type="AlphaFoldDB" id="A0A251TDZ5"/>
<dbReference type="EMBL" id="CM007900">
    <property type="protein sequence ID" value="OTG09375.1"/>
    <property type="molecule type" value="Genomic_DNA"/>
</dbReference>
<evidence type="ECO:0000313" key="1">
    <source>
        <dbReference type="EMBL" id="OTG09375.1"/>
    </source>
</evidence>
<accession>A0A251TDZ5</accession>
<keyword evidence="2" id="KW-1185">Reference proteome</keyword>